<feature type="domain" description="ADF-H" evidence="2">
    <location>
        <begin position="245"/>
        <end position="379"/>
    </location>
</feature>
<dbReference type="InterPro" id="IPR029006">
    <property type="entry name" value="ADF-H/Gelsolin-like_dom_sf"/>
</dbReference>
<dbReference type="EMBL" id="JADGIZ020000034">
    <property type="protein sequence ID" value="KAL2914323.1"/>
    <property type="molecule type" value="Genomic_DNA"/>
</dbReference>
<evidence type="ECO:0000256" key="1">
    <source>
        <dbReference type="SAM" id="MobiDB-lite"/>
    </source>
</evidence>
<dbReference type="Gene3D" id="3.40.20.10">
    <property type="entry name" value="Severin"/>
    <property type="match status" value="2"/>
</dbReference>
<organism evidence="3 4">
    <name type="scientific">Polyrhizophydium stewartii</name>
    <dbReference type="NCBI Taxonomy" id="2732419"/>
    <lineage>
        <taxon>Eukaryota</taxon>
        <taxon>Fungi</taxon>
        <taxon>Fungi incertae sedis</taxon>
        <taxon>Chytridiomycota</taxon>
        <taxon>Chytridiomycota incertae sedis</taxon>
        <taxon>Chytridiomycetes</taxon>
        <taxon>Rhizophydiales</taxon>
        <taxon>Rhizophydiales incertae sedis</taxon>
        <taxon>Polyrhizophydium</taxon>
    </lineage>
</organism>
<name>A0ABR4N494_9FUNG</name>
<evidence type="ECO:0000313" key="3">
    <source>
        <dbReference type="EMBL" id="KAL2914323.1"/>
    </source>
</evidence>
<feature type="compositionally biased region" description="Low complexity" evidence="1">
    <location>
        <begin position="229"/>
        <end position="238"/>
    </location>
</feature>
<reference evidence="3 4" key="1">
    <citation type="submission" date="2023-09" db="EMBL/GenBank/DDBJ databases">
        <title>Pangenome analysis of Batrachochytrium dendrobatidis and related Chytrids.</title>
        <authorList>
            <person name="Yacoub M.N."/>
            <person name="Stajich J.E."/>
            <person name="James T.Y."/>
        </authorList>
    </citation>
    <scope>NUCLEOTIDE SEQUENCE [LARGE SCALE GENOMIC DNA]</scope>
    <source>
        <strain evidence="3 4">JEL0888</strain>
    </source>
</reference>
<comment type="caution">
    <text evidence="3">The sequence shown here is derived from an EMBL/GenBank/DDBJ whole genome shotgun (WGS) entry which is preliminary data.</text>
</comment>
<dbReference type="PANTHER" id="PTHR10829">
    <property type="entry name" value="CORTACTIN AND DREBRIN"/>
    <property type="match status" value="1"/>
</dbReference>
<dbReference type="Proteomes" id="UP001527925">
    <property type="component" value="Unassembled WGS sequence"/>
</dbReference>
<keyword evidence="4" id="KW-1185">Reference proteome</keyword>
<protein>
    <recommendedName>
        <fullName evidence="2">ADF-H domain-containing protein</fullName>
    </recommendedName>
</protein>
<feature type="domain" description="ADF-H" evidence="2">
    <location>
        <begin position="4"/>
        <end position="137"/>
    </location>
</feature>
<dbReference type="PANTHER" id="PTHR10829:SF56">
    <property type="entry name" value="ADF-H DOMAIN-CONTAINING PROTEIN"/>
    <property type="match status" value="1"/>
</dbReference>
<proteinExistence type="predicted"/>
<sequence>MSINANVPDRQRLLDAIQDVRDDRSSTNWVLVCHEGGDPNTIGVQATGSDGLKGLQALLAADQVQYALLRVVTRVDLSNTVKFVYIYNLGENVGFAKKGRFGIVKGDVTKYFQPFHVDMEISGPAEISDEVVIVTKLVENAAGNADHVRDAAFVQGKQERGYTPFMQKGSPTKTSNPSLSEASGGAASVATGSSSSSSGGGSGGDAPTSGTRSHHGSRGNLADAGTGKATGVPGKPTVGVVATQSQGVKFGEDLGEALREMRKDASTTRWVLGTYQGGSISNPIVLAGKGEGGIDDVKKLLTPDVICYGIKRVTDMIDGHPTTKFAHFVWIGNAVSIMSKAKISTHKGAIGEFFAPFHVDLTVSEHRELSDSIIHDKVAAYSGSKSHVK</sequence>
<dbReference type="Pfam" id="PF00241">
    <property type="entry name" value="Cofilin_ADF"/>
    <property type="match status" value="2"/>
</dbReference>
<dbReference type="CDD" id="cd11282">
    <property type="entry name" value="ADF_coactosin_like"/>
    <property type="match status" value="2"/>
</dbReference>
<gene>
    <name evidence="3" type="ORF">HK105_206095</name>
</gene>
<evidence type="ECO:0000259" key="2">
    <source>
        <dbReference type="PROSITE" id="PS51263"/>
    </source>
</evidence>
<feature type="region of interest" description="Disordered" evidence="1">
    <location>
        <begin position="159"/>
        <end position="238"/>
    </location>
</feature>
<accession>A0ABR4N494</accession>
<feature type="compositionally biased region" description="Low complexity" evidence="1">
    <location>
        <begin position="178"/>
        <end position="197"/>
    </location>
</feature>
<dbReference type="InterPro" id="IPR002108">
    <property type="entry name" value="ADF-H"/>
</dbReference>
<evidence type="ECO:0000313" key="4">
    <source>
        <dbReference type="Proteomes" id="UP001527925"/>
    </source>
</evidence>
<dbReference type="SMART" id="SM00102">
    <property type="entry name" value="ADF"/>
    <property type="match status" value="1"/>
</dbReference>
<dbReference type="SUPFAM" id="SSF55753">
    <property type="entry name" value="Actin depolymerizing proteins"/>
    <property type="match status" value="2"/>
</dbReference>
<dbReference type="PROSITE" id="PS51263">
    <property type="entry name" value="ADF_H"/>
    <property type="match status" value="2"/>
</dbReference>